<comment type="subcellular location">
    <subcellularLocation>
        <location evidence="1">Membrane</location>
        <topology evidence="1">Multi-pass membrane protein</topology>
    </subcellularLocation>
</comment>
<protein>
    <submittedName>
        <fullName evidence="8">Membrane transport protein</fullName>
    </submittedName>
</protein>
<keyword evidence="4 7" id="KW-0812">Transmembrane</keyword>
<proteinExistence type="predicted"/>
<gene>
    <name evidence="8" type="ORF">HALOF300_02563</name>
</gene>
<dbReference type="PANTHER" id="PTHR36838">
    <property type="entry name" value="AUXIN EFFLUX CARRIER FAMILY PROTEIN"/>
    <property type="match status" value="1"/>
</dbReference>
<keyword evidence="3" id="KW-1003">Cell membrane</keyword>
<dbReference type="Proteomes" id="UP000419743">
    <property type="component" value="Unassembled WGS sequence"/>
</dbReference>
<reference evidence="8 9" key="1">
    <citation type="submission" date="2019-11" db="EMBL/GenBank/DDBJ databases">
        <authorList>
            <person name="Criscuolo A."/>
        </authorList>
    </citation>
    <scope>NUCLEOTIDE SEQUENCE [LARGE SCALE GENOMIC DNA]</scope>
    <source>
        <strain evidence="8">CIP111667</strain>
    </source>
</reference>
<evidence type="ECO:0000313" key="8">
    <source>
        <dbReference type="EMBL" id="VZO37495.1"/>
    </source>
</evidence>
<evidence type="ECO:0000256" key="2">
    <source>
        <dbReference type="ARBA" id="ARBA00022448"/>
    </source>
</evidence>
<evidence type="ECO:0000256" key="7">
    <source>
        <dbReference type="SAM" id="Phobius"/>
    </source>
</evidence>
<dbReference type="AlphaFoldDB" id="A0A7M4DKA0"/>
<keyword evidence="9" id="KW-1185">Reference proteome</keyword>
<comment type="caution">
    <text evidence="8">The sequence shown here is derived from an EMBL/GenBank/DDBJ whole genome shotgun (WGS) entry which is preliminary data.</text>
</comment>
<dbReference type="GO" id="GO:0016020">
    <property type="term" value="C:membrane"/>
    <property type="evidence" value="ECO:0007669"/>
    <property type="project" value="UniProtKB-SubCell"/>
</dbReference>
<feature type="transmembrane region" description="Helical" evidence="7">
    <location>
        <begin position="262"/>
        <end position="281"/>
    </location>
</feature>
<evidence type="ECO:0000256" key="5">
    <source>
        <dbReference type="ARBA" id="ARBA00022989"/>
    </source>
</evidence>
<dbReference type="EMBL" id="CACRYJ010000034">
    <property type="protein sequence ID" value="VZO37495.1"/>
    <property type="molecule type" value="Genomic_DNA"/>
</dbReference>
<feature type="transmembrane region" description="Helical" evidence="7">
    <location>
        <begin position="65"/>
        <end position="87"/>
    </location>
</feature>
<dbReference type="Pfam" id="PF03547">
    <property type="entry name" value="Mem_trans"/>
    <property type="match status" value="1"/>
</dbReference>
<evidence type="ECO:0000256" key="6">
    <source>
        <dbReference type="ARBA" id="ARBA00023136"/>
    </source>
</evidence>
<keyword evidence="2" id="KW-0813">Transport</keyword>
<keyword evidence="5 7" id="KW-1133">Transmembrane helix</keyword>
<name>A0A7M4DKA0_9MICO</name>
<evidence type="ECO:0000313" key="9">
    <source>
        <dbReference type="Proteomes" id="UP000419743"/>
    </source>
</evidence>
<evidence type="ECO:0000256" key="4">
    <source>
        <dbReference type="ARBA" id="ARBA00022692"/>
    </source>
</evidence>
<feature type="transmembrane region" description="Helical" evidence="7">
    <location>
        <begin position="156"/>
        <end position="178"/>
    </location>
</feature>
<feature type="transmembrane region" description="Helical" evidence="7">
    <location>
        <begin position="190"/>
        <end position="211"/>
    </location>
</feature>
<dbReference type="GO" id="GO:0055085">
    <property type="term" value="P:transmembrane transport"/>
    <property type="evidence" value="ECO:0007669"/>
    <property type="project" value="InterPro"/>
</dbReference>
<feature type="transmembrane region" description="Helical" evidence="7">
    <location>
        <begin position="293"/>
        <end position="312"/>
    </location>
</feature>
<organism evidence="8 9">
    <name type="scientific">Occultella aeris</name>
    <dbReference type="NCBI Taxonomy" id="2761496"/>
    <lineage>
        <taxon>Bacteria</taxon>
        <taxon>Bacillati</taxon>
        <taxon>Actinomycetota</taxon>
        <taxon>Actinomycetes</taxon>
        <taxon>Micrococcales</taxon>
        <taxon>Ruaniaceae</taxon>
        <taxon>Occultella</taxon>
    </lineage>
</organism>
<sequence length="313" mass="31924">MSGILIALGTMTVIAVIGWILGTTKVLGPSAQLVLAKLVFTVATPSLLLTTIAETDLGLLFTSSALTTVLATLMVAGGAGVIFRFVLHRSTGEATVGALSSSYLNAGNLGLPLAVYVLGTAVPVVPVLLVQLLVLAPVAFAVLDTRPAGSASRRQLILRPLTNPVTIAAGLGIVLAVLPWSPPEFVLEPFRLVGAAAAPLALITLGLSLVGSKKGSGAAERPVATRAPLPDLIVVTVIRAVVHPLLTFGIAAALSLSPGETLAVVLMASLPTAQNVLVYALQYGQGQAIARDAQLVTTVLSLPVMIVVVALMH</sequence>
<evidence type="ECO:0000256" key="3">
    <source>
        <dbReference type="ARBA" id="ARBA00022475"/>
    </source>
</evidence>
<feature type="transmembrane region" description="Helical" evidence="7">
    <location>
        <begin position="232"/>
        <end position="256"/>
    </location>
</feature>
<dbReference type="PANTHER" id="PTHR36838:SF3">
    <property type="entry name" value="TRANSPORTER AUXIN EFFLUX CARRIER EC FAMILY"/>
    <property type="match status" value="1"/>
</dbReference>
<dbReference type="InterPro" id="IPR004776">
    <property type="entry name" value="Mem_transp_PIN-like"/>
</dbReference>
<keyword evidence="6 7" id="KW-0472">Membrane</keyword>
<evidence type="ECO:0000256" key="1">
    <source>
        <dbReference type="ARBA" id="ARBA00004141"/>
    </source>
</evidence>
<feature type="transmembrane region" description="Helical" evidence="7">
    <location>
        <begin position="124"/>
        <end position="144"/>
    </location>
</feature>
<accession>A0A7M4DKA0</accession>
<dbReference type="RefSeq" id="WP_156741304.1">
    <property type="nucleotide sequence ID" value="NZ_CACRYJ010000034.1"/>
</dbReference>
<feature type="transmembrane region" description="Helical" evidence="7">
    <location>
        <begin position="94"/>
        <end position="118"/>
    </location>
</feature>
<feature type="transmembrane region" description="Helical" evidence="7">
    <location>
        <begin position="34"/>
        <end position="53"/>
    </location>
</feature>
<feature type="transmembrane region" description="Helical" evidence="7">
    <location>
        <begin position="6"/>
        <end position="22"/>
    </location>
</feature>